<reference evidence="1 2" key="1">
    <citation type="journal article" date="2020" name="Arch. Microbiol.">
        <title>Bradyrhizobium uaiense sp. nov., a new highly efficient cowpea symbiont.</title>
        <authorList>
            <person name="Cabral Michel D."/>
            <person name="Azarias Guimaraes A."/>
            <person name="Martins da Costa E."/>
            <person name="Soares de Carvalho T."/>
            <person name="Balsanelli E."/>
            <person name="Willems A."/>
            <person name="Maltempi de Souza E."/>
            <person name="de Souza Moreira F.M."/>
        </authorList>
    </citation>
    <scope>NUCLEOTIDE SEQUENCE [LARGE SCALE GENOMIC DNA]</scope>
    <source>
        <strain evidence="1 2">UFLA 03-164</strain>
    </source>
</reference>
<sequence>MTRSSRDELNAKLVAEAIAVLRELVSRARDAADESYDDGHSVDTWKSEDFRAAIERAEAVIAKAASAMAGPRTE</sequence>
<dbReference type="EMBL" id="VKHP01000155">
    <property type="protein sequence ID" value="NEU99986.1"/>
    <property type="molecule type" value="Genomic_DNA"/>
</dbReference>
<accession>A0A6P1BNA8</accession>
<evidence type="ECO:0000313" key="2">
    <source>
        <dbReference type="Proteomes" id="UP000468531"/>
    </source>
</evidence>
<organism evidence="1 2">
    <name type="scientific">Bradyrhizobium uaiense</name>
    <dbReference type="NCBI Taxonomy" id="2594946"/>
    <lineage>
        <taxon>Bacteria</taxon>
        <taxon>Pseudomonadati</taxon>
        <taxon>Pseudomonadota</taxon>
        <taxon>Alphaproteobacteria</taxon>
        <taxon>Hyphomicrobiales</taxon>
        <taxon>Nitrobacteraceae</taxon>
        <taxon>Bradyrhizobium</taxon>
    </lineage>
</organism>
<comment type="caution">
    <text evidence="1">The sequence shown here is derived from an EMBL/GenBank/DDBJ whole genome shotgun (WGS) entry which is preliminary data.</text>
</comment>
<gene>
    <name evidence="1" type="ORF">FNJ47_30255</name>
</gene>
<evidence type="ECO:0000313" key="1">
    <source>
        <dbReference type="EMBL" id="NEU99986.1"/>
    </source>
</evidence>
<proteinExistence type="predicted"/>
<dbReference type="AlphaFoldDB" id="A0A6P1BNA8"/>
<protein>
    <submittedName>
        <fullName evidence="1">Uncharacterized protein</fullName>
    </submittedName>
</protein>
<keyword evidence="2" id="KW-1185">Reference proteome</keyword>
<name>A0A6P1BNA8_9BRAD</name>
<dbReference type="Proteomes" id="UP000468531">
    <property type="component" value="Unassembled WGS sequence"/>
</dbReference>